<proteinExistence type="predicted"/>
<sequence>MNRLQFYFKAQTAHGLHSPSIYSLYCEVLNPYLKGQLSYSQLKEALANRYSDCTIMEIQSYKDIAKIPQNTILLFEKPHSQEKIWNEIHSHEGVIQTVDLFDLGILFLKPICPKQHFYLRKMD</sequence>
<gene>
    <name evidence="1" type="ORF">EWU20_06915</name>
</gene>
<dbReference type="Proteomes" id="UP000293583">
    <property type="component" value="Unassembled WGS sequence"/>
</dbReference>
<comment type="caution">
    <text evidence="1">The sequence shown here is derived from an EMBL/GenBank/DDBJ whole genome shotgun (WGS) entry which is preliminary data.</text>
</comment>
<evidence type="ECO:0000313" key="1">
    <source>
        <dbReference type="EMBL" id="TBH73100.1"/>
    </source>
</evidence>
<organism evidence="1 2">
    <name type="scientific">Aquirufa antheringensis</name>
    <dbReference type="NCBI Taxonomy" id="2516559"/>
    <lineage>
        <taxon>Bacteria</taxon>
        <taxon>Pseudomonadati</taxon>
        <taxon>Bacteroidota</taxon>
        <taxon>Cytophagia</taxon>
        <taxon>Cytophagales</taxon>
        <taxon>Flectobacillaceae</taxon>
        <taxon>Aquirufa</taxon>
    </lineage>
</organism>
<accession>A0A4Q9BAH2</accession>
<protein>
    <submittedName>
        <fullName evidence="1">Uncharacterized protein</fullName>
    </submittedName>
</protein>
<evidence type="ECO:0000313" key="2">
    <source>
        <dbReference type="Proteomes" id="UP000293583"/>
    </source>
</evidence>
<keyword evidence="2" id="KW-1185">Reference proteome</keyword>
<reference evidence="1 2" key="1">
    <citation type="submission" date="2019-02" db="EMBL/GenBank/DDBJ databases">
        <title>Genome of a new Bacteroidetes strain.</title>
        <authorList>
            <person name="Pitt A."/>
        </authorList>
    </citation>
    <scope>NUCLEOTIDE SEQUENCE [LARGE SCALE GENOMIC DNA]</scope>
    <source>
        <strain evidence="1 2">103A-SOEBACH</strain>
    </source>
</reference>
<name>A0A4Q9BAH2_9BACT</name>
<dbReference type="EMBL" id="SEWY01000003">
    <property type="protein sequence ID" value="TBH73100.1"/>
    <property type="molecule type" value="Genomic_DNA"/>
</dbReference>
<dbReference type="AlphaFoldDB" id="A0A4Q9BAH2"/>
<dbReference type="RefSeq" id="WP_130923242.1">
    <property type="nucleotide sequence ID" value="NZ_JAANOL010000001.1"/>
</dbReference>
<dbReference type="OrthoDB" id="5464618at2"/>